<reference evidence="6 7" key="1">
    <citation type="submission" date="2018-02" db="EMBL/GenBank/DDBJ databases">
        <title>Draft Genome of Achromobacter spanius stain 6.</title>
        <authorList>
            <person name="Gunasekera T.S."/>
            <person name="Radwan O."/>
            <person name="Ruiz O.N."/>
        </authorList>
    </citation>
    <scope>NUCLEOTIDE SEQUENCE [LARGE SCALE GENOMIC DNA]</scope>
    <source>
        <strain evidence="6 7">6</strain>
    </source>
</reference>
<dbReference type="OrthoDB" id="218680at2"/>
<dbReference type="InterPro" id="IPR008638">
    <property type="entry name" value="FhaB/CdiA-like_TPS"/>
</dbReference>
<evidence type="ECO:0000313" key="7">
    <source>
        <dbReference type="Proteomes" id="UP000239990"/>
    </source>
</evidence>
<organism evidence="6 7">
    <name type="scientific">Achromobacter spanius</name>
    <dbReference type="NCBI Taxonomy" id="217203"/>
    <lineage>
        <taxon>Bacteria</taxon>
        <taxon>Pseudomonadati</taxon>
        <taxon>Pseudomonadota</taxon>
        <taxon>Betaproteobacteria</taxon>
        <taxon>Burkholderiales</taxon>
        <taxon>Alcaligenaceae</taxon>
        <taxon>Achromobacter</taxon>
    </lineage>
</organism>
<comment type="subcellular location">
    <subcellularLocation>
        <location evidence="1">Secreted</location>
    </subcellularLocation>
</comment>
<keyword evidence="3" id="KW-0732">Signal</keyword>
<protein>
    <recommendedName>
        <fullName evidence="5">Filamentous haemagglutinin FhaB/tRNA nuclease CdiA-like TPS domain-containing protein</fullName>
    </recommendedName>
</protein>
<name>A0A2S5GQJ7_9BURK</name>
<gene>
    <name evidence="6" type="ORF">C4E15_14805</name>
</gene>
<dbReference type="SMART" id="SM00912">
    <property type="entry name" value="Haemagg_act"/>
    <property type="match status" value="1"/>
</dbReference>
<dbReference type="NCBIfam" id="TIGR01901">
    <property type="entry name" value="adhes_NPXG"/>
    <property type="match status" value="1"/>
</dbReference>
<dbReference type="Proteomes" id="UP000239990">
    <property type="component" value="Unassembled WGS sequence"/>
</dbReference>
<dbReference type="AlphaFoldDB" id="A0A2S5GQJ7"/>
<dbReference type="GO" id="GO:0005576">
    <property type="term" value="C:extracellular region"/>
    <property type="evidence" value="ECO:0007669"/>
    <property type="project" value="UniProtKB-SubCell"/>
</dbReference>
<dbReference type="InterPro" id="IPR011050">
    <property type="entry name" value="Pectin_lyase_fold/virulence"/>
</dbReference>
<dbReference type="Pfam" id="PF13018">
    <property type="entry name" value="ESPR"/>
    <property type="match status" value="1"/>
</dbReference>
<evidence type="ECO:0000313" key="6">
    <source>
        <dbReference type="EMBL" id="PPA75372.1"/>
    </source>
</evidence>
<evidence type="ECO:0000259" key="5">
    <source>
        <dbReference type="SMART" id="SM00912"/>
    </source>
</evidence>
<dbReference type="InterPro" id="IPR012334">
    <property type="entry name" value="Pectin_lyas_fold"/>
</dbReference>
<evidence type="ECO:0000256" key="4">
    <source>
        <dbReference type="SAM" id="MobiDB-lite"/>
    </source>
</evidence>
<dbReference type="Gene3D" id="2.160.20.110">
    <property type="match status" value="2"/>
</dbReference>
<dbReference type="SUPFAM" id="SSF51126">
    <property type="entry name" value="Pectin lyase-like"/>
    <property type="match status" value="1"/>
</dbReference>
<sequence>MAVPSTWSMSAPRGPGAKAAAPQKPTANPNSGCRPPATSESYPPATRRATSAPRRTYPEENMNKTFALVWSESRGSWVAAGDDPRRRGKPPGALRRVAVAVALMGVVGIVHAQDFPKDGVVKLGAVDITVDADKKTMRVNQKTDKLIIDWHRFDVGSGKHVVFNQPGRESVVLNKVLRDFFSDIRGEISANGSVFLINPNGIVFGQSSRVNVGSLLASSKPVSHDDFLSGGPMQLTGAGNAGITHLGSITAHGGGSVILVADNIKSYGSIQADRGSVALASGKTITVSLAGNSLIDLQVEGATLNPLIETTGLLRAHGGQVLLKGPAKDAMSALVVNNRGVIEANSLDGKSGTIVLDGGNFGHVQVGGRLTATGGDTMAGGTISVIAKSPSIHPYADIDTRGAPGQTGLLSIAAHNVNVAGDDSETGATLSASVLNKNLATTNVALISPYGNVAINAPVQWKGATSLTLQAARDVQFNAPIIAHGDGAGLAAKTLGGDLRINARMTLAGDNAALALIARSDFDLNNGVTIELSGKGTTYETRQGRYDVINDISQWESMNKDLAGRYALGKSLEAGGKVATIGDDHNVFTGEFEGMGHTLSKFEVDADNHAGLFAQSSGNIRNLNLSDISVTTAKGARSIDKAAGALVGTNSGAITNVHATGSRMTDLGAGIGAVGGLIGRSNGGTIDRSSVTASTLRATGGRVGGMIGDNNGGFISDSVANVAVQVSGNVHAGGFAGYNDAAGALYNVQARGSVTHSGESGNGHFGGLVGANQAIIAKSAAYGRVQVQSGSAFSVGGLAGYNGGMIENATAYGHTSGGHHSAVGGLVGYNNGKLTHTEARGNVSGRDRGDVGGLVGVNRGSIEHAVANGTVRGEYKSRIGGLAGRNLVTAEIMGGTAHGDISGGLHVTMGGLVGVNEGLVHQSHARNSVNYWWGQWLLQTRGALVGRNTGTVW</sequence>
<dbReference type="Gene3D" id="2.160.20.10">
    <property type="entry name" value="Single-stranded right-handed beta-helix, Pectin lyase-like"/>
    <property type="match status" value="1"/>
</dbReference>
<accession>A0A2S5GQJ7</accession>
<evidence type="ECO:0000256" key="3">
    <source>
        <dbReference type="ARBA" id="ARBA00022729"/>
    </source>
</evidence>
<feature type="region of interest" description="Disordered" evidence="4">
    <location>
        <begin position="1"/>
        <end position="60"/>
    </location>
</feature>
<dbReference type="InterPro" id="IPR024973">
    <property type="entry name" value="ESPR"/>
</dbReference>
<evidence type="ECO:0000256" key="2">
    <source>
        <dbReference type="ARBA" id="ARBA00022525"/>
    </source>
</evidence>
<feature type="compositionally biased region" description="Low complexity" evidence="4">
    <location>
        <begin position="11"/>
        <end position="30"/>
    </location>
</feature>
<keyword evidence="2" id="KW-0964">Secreted</keyword>
<feature type="compositionally biased region" description="Low complexity" evidence="4">
    <location>
        <begin position="43"/>
        <end position="55"/>
    </location>
</feature>
<comment type="caution">
    <text evidence="6">The sequence shown here is derived from an EMBL/GenBank/DDBJ whole genome shotgun (WGS) entry which is preliminary data.</text>
</comment>
<dbReference type="PANTHER" id="PTHR12338:SF8">
    <property type="entry name" value="HEME_HEMOPEXIN-BINDING PROTEIN"/>
    <property type="match status" value="1"/>
</dbReference>
<dbReference type="EMBL" id="PREU01000006">
    <property type="protein sequence ID" value="PPA75372.1"/>
    <property type="molecule type" value="Genomic_DNA"/>
</dbReference>
<dbReference type="InterPro" id="IPR050909">
    <property type="entry name" value="Bact_Autotransporter_VF"/>
</dbReference>
<dbReference type="PANTHER" id="PTHR12338">
    <property type="entry name" value="AUTOTRANSPORTER"/>
    <property type="match status" value="1"/>
</dbReference>
<dbReference type="Pfam" id="PF05860">
    <property type="entry name" value="TPS"/>
    <property type="match status" value="1"/>
</dbReference>
<proteinExistence type="predicted"/>
<feature type="domain" description="Filamentous haemagglutinin FhaB/tRNA nuclease CdiA-like TPS" evidence="5">
    <location>
        <begin position="112"/>
        <end position="226"/>
    </location>
</feature>
<evidence type="ECO:0000256" key="1">
    <source>
        <dbReference type="ARBA" id="ARBA00004613"/>
    </source>
</evidence>